<reference evidence="2 3" key="1">
    <citation type="submission" date="2013-04" db="EMBL/GenBank/DDBJ databases">
        <authorList>
            <person name="Hannick L."/>
            <person name="Zafar N."/>
            <person name="Lorenzi H."/>
            <person name="Ali I.A."/>
            <person name="Petri W.P."/>
            <person name="Caler E."/>
        </authorList>
    </citation>
    <scope>NUCLEOTIDE SEQUENCE [LARGE SCALE GENOMIC DNA]</scope>
    <source>
        <strain evidence="2 3">HM-1:IMSS-A</strain>
    </source>
</reference>
<proteinExistence type="predicted"/>
<sequence length="253" mass="29536">MGITSTQTQLAINKLKQINQSQKEFLEISSQMIEQIEESISEMVQSYEEKLKFLEHENKEIKQQLDDERNNNKKLLESQSFSLEKNSQENDTSKQEINNQNVEIIESEKKDCTIPVVVEKKQKQNKKKVKPQPRRQTKIKIMTTNEKAKRERAKMKMSSDSQKQIHKVVPIKQEIKNDVEIIPTTEFKELIPSNDIDIDKEIPAIVNVLKPSSEKLSIMDSMNNLKLMISQMKLEMKDEFEEGSNDDDFDSFE</sequence>
<feature type="region of interest" description="Disordered" evidence="1">
    <location>
        <begin position="146"/>
        <end position="165"/>
    </location>
</feature>
<organism evidence="2 3">
    <name type="scientific">Entamoeba histolytica HM-1:IMSS-A</name>
    <dbReference type="NCBI Taxonomy" id="885318"/>
    <lineage>
        <taxon>Eukaryota</taxon>
        <taxon>Amoebozoa</taxon>
        <taxon>Evosea</taxon>
        <taxon>Archamoebae</taxon>
        <taxon>Mastigamoebida</taxon>
        <taxon>Entamoebidae</taxon>
        <taxon>Entamoeba</taxon>
    </lineage>
</organism>
<accession>N9T9L8</accession>
<dbReference type="VEuPathDB" id="AmoebaDB:EHI7A_012630"/>
<dbReference type="EMBL" id="KB824600">
    <property type="protein sequence ID" value="ENY60145.1"/>
    <property type="molecule type" value="Genomic_DNA"/>
</dbReference>
<dbReference type="OrthoDB" id="10386193at2759"/>
<dbReference type="AlphaFoldDB" id="N9T9L8"/>
<gene>
    <name evidence="2" type="ORF">EHI7A_012630</name>
</gene>
<protein>
    <submittedName>
        <fullName evidence="2">Uncharacterized protein</fullName>
    </submittedName>
</protein>
<evidence type="ECO:0000313" key="3">
    <source>
        <dbReference type="Proteomes" id="UP000013105"/>
    </source>
</evidence>
<evidence type="ECO:0000256" key="1">
    <source>
        <dbReference type="SAM" id="MobiDB-lite"/>
    </source>
</evidence>
<evidence type="ECO:0000313" key="2">
    <source>
        <dbReference type="EMBL" id="ENY60145.1"/>
    </source>
</evidence>
<name>N9T9L8_ENTH1</name>
<dbReference type="Proteomes" id="UP000013105">
    <property type="component" value="Unassembled WGS sequence"/>
</dbReference>
<feature type="region of interest" description="Disordered" evidence="1">
    <location>
        <begin position="78"/>
        <end position="99"/>
    </location>
</feature>